<dbReference type="GO" id="GO:0005634">
    <property type="term" value="C:nucleus"/>
    <property type="evidence" value="ECO:0007669"/>
    <property type="project" value="UniProtKB-SubCell"/>
</dbReference>
<evidence type="ECO:0000313" key="12">
    <source>
        <dbReference type="Proteomes" id="UP000318571"/>
    </source>
</evidence>
<feature type="region of interest" description="Disordered" evidence="9">
    <location>
        <begin position="114"/>
        <end position="166"/>
    </location>
</feature>
<feature type="DNA-binding region" description="Homeobox" evidence="7">
    <location>
        <begin position="63"/>
        <end position="122"/>
    </location>
</feature>
<feature type="compositionally biased region" description="Polar residues" evidence="9">
    <location>
        <begin position="145"/>
        <end position="154"/>
    </location>
</feature>
<dbReference type="GO" id="GO:0000978">
    <property type="term" value="F:RNA polymerase II cis-regulatory region sequence-specific DNA binding"/>
    <property type="evidence" value="ECO:0007669"/>
    <property type="project" value="TreeGrafter"/>
</dbReference>
<dbReference type="Pfam" id="PF00046">
    <property type="entry name" value="Homeodomain"/>
    <property type="match status" value="1"/>
</dbReference>
<evidence type="ECO:0000256" key="9">
    <source>
        <dbReference type="SAM" id="MobiDB-lite"/>
    </source>
</evidence>
<feature type="domain" description="Homeobox" evidence="10">
    <location>
        <begin position="61"/>
        <end position="121"/>
    </location>
</feature>
<dbReference type="SUPFAM" id="SSF46689">
    <property type="entry name" value="Homeodomain-like"/>
    <property type="match status" value="1"/>
</dbReference>
<evidence type="ECO:0000256" key="4">
    <source>
        <dbReference type="ARBA" id="ARBA00023125"/>
    </source>
</evidence>
<reference evidence="11 12" key="1">
    <citation type="journal article" date="2018" name="Nat. Ecol. Evol.">
        <title>Genomic signatures of mitonuclear coevolution across populations of Tigriopus californicus.</title>
        <authorList>
            <person name="Barreto F.S."/>
            <person name="Watson E.T."/>
            <person name="Lima T.G."/>
            <person name="Willett C.S."/>
            <person name="Edmands S."/>
            <person name="Li W."/>
            <person name="Burton R.S."/>
        </authorList>
    </citation>
    <scope>NUCLEOTIDE SEQUENCE [LARGE SCALE GENOMIC DNA]</scope>
    <source>
        <strain evidence="11 12">San Diego</strain>
    </source>
</reference>
<dbReference type="CDD" id="cd00086">
    <property type="entry name" value="homeodomain"/>
    <property type="match status" value="1"/>
</dbReference>
<dbReference type="PROSITE" id="PS00027">
    <property type="entry name" value="HOMEOBOX_1"/>
    <property type="match status" value="1"/>
</dbReference>
<dbReference type="EMBL" id="VCGU01000003">
    <property type="protein sequence ID" value="TRY78016.1"/>
    <property type="molecule type" value="Genomic_DNA"/>
</dbReference>
<gene>
    <name evidence="11" type="ORF">TCAL_12768</name>
</gene>
<evidence type="ECO:0000259" key="10">
    <source>
        <dbReference type="PROSITE" id="PS50071"/>
    </source>
</evidence>
<dbReference type="Gene3D" id="1.10.10.60">
    <property type="entry name" value="Homeodomain-like"/>
    <property type="match status" value="1"/>
</dbReference>
<dbReference type="PANTHER" id="PTHR45793">
    <property type="entry name" value="HOMEOBOX PROTEIN"/>
    <property type="match status" value="1"/>
</dbReference>
<dbReference type="AlphaFoldDB" id="A0A553PK09"/>
<dbReference type="InterPro" id="IPR001356">
    <property type="entry name" value="HD"/>
</dbReference>
<feature type="region of interest" description="Disordered" evidence="9">
    <location>
        <begin position="302"/>
        <end position="324"/>
    </location>
</feature>
<dbReference type="InterPro" id="IPR017970">
    <property type="entry name" value="Homeobox_CS"/>
</dbReference>
<comment type="subcellular location">
    <subcellularLocation>
        <location evidence="1 7 8">Nucleus</location>
    </subcellularLocation>
</comment>
<evidence type="ECO:0000256" key="8">
    <source>
        <dbReference type="RuleBase" id="RU000682"/>
    </source>
</evidence>
<evidence type="ECO:0000256" key="5">
    <source>
        <dbReference type="ARBA" id="ARBA00023155"/>
    </source>
</evidence>
<protein>
    <recommendedName>
        <fullName evidence="10">Homeobox domain-containing protein</fullName>
    </recommendedName>
</protein>
<dbReference type="PANTHER" id="PTHR45793:SF5">
    <property type="entry name" value="HOMEOTIC PROTEIN OCELLILESS"/>
    <property type="match status" value="1"/>
</dbReference>
<keyword evidence="12" id="KW-1185">Reference proteome</keyword>
<keyword evidence="2" id="KW-0217">Developmental protein</keyword>
<accession>A0A553PK09</accession>
<keyword evidence="4 7" id="KW-0238">DNA-binding</keyword>
<evidence type="ECO:0000256" key="6">
    <source>
        <dbReference type="ARBA" id="ARBA00023242"/>
    </source>
</evidence>
<dbReference type="GO" id="GO:0000981">
    <property type="term" value="F:DNA-binding transcription factor activity, RNA polymerase II-specific"/>
    <property type="evidence" value="ECO:0007669"/>
    <property type="project" value="InterPro"/>
</dbReference>
<dbReference type="GO" id="GO:0045944">
    <property type="term" value="P:positive regulation of transcription by RNA polymerase II"/>
    <property type="evidence" value="ECO:0007669"/>
    <property type="project" value="UniProtKB-ARBA"/>
</dbReference>
<evidence type="ECO:0000256" key="2">
    <source>
        <dbReference type="ARBA" id="ARBA00022473"/>
    </source>
</evidence>
<dbReference type="InterPro" id="IPR009057">
    <property type="entry name" value="Homeodomain-like_sf"/>
</dbReference>
<keyword evidence="5 7" id="KW-0371">Homeobox</keyword>
<dbReference type="GO" id="GO:0007399">
    <property type="term" value="P:nervous system development"/>
    <property type="evidence" value="ECO:0007669"/>
    <property type="project" value="UniProtKB-KW"/>
</dbReference>
<evidence type="ECO:0000256" key="1">
    <source>
        <dbReference type="ARBA" id="ARBA00004123"/>
    </source>
</evidence>
<dbReference type="PROSITE" id="PS50071">
    <property type="entry name" value="HOMEOBOX_2"/>
    <property type="match status" value="1"/>
</dbReference>
<dbReference type="SMART" id="SM00389">
    <property type="entry name" value="HOX"/>
    <property type="match status" value="1"/>
</dbReference>
<organism evidence="11 12">
    <name type="scientific">Tigriopus californicus</name>
    <name type="common">Marine copepod</name>
    <dbReference type="NCBI Taxonomy" id="6832"/>
    <lineage>
        <taxon>Eukaryota</taxon>
        <taxon>Metazoa</taxon>
        <taxon>Ecdysozoa</taxon>
        <taxon>Arthropoda</taxon>
        <taxon>Crustacea</taxon>
        <taxon>Multicrustacea</taxon>
        <taxon>Hexanauplia</taxon>
        <taxon>Copepoda</taxon>
        <taxon>Harpacticoida</taxon>
        <taxon>Harpacticidae</taxon>
        <taxon>Tigriopus</taxon>
    </lineage>
</organism>
<comment type="caution">
    <text evidence="11">The sequence shown here is derived from an EMBL/GenBank/DDBJ whole genome shotgun (WGS) entry which is preliminary data.</text>
</comment>
<name>A0A553PK09_TIGCA</name>
<evidence type="ECO:0000256" key="3">
    <source>
        <dbReference type="ARBA" id="ARBA00022902"/>
    </source>
</evidence>
<keyword evidence="3" id="KW-0524">Neurogenesis</keyword>
<evidence type="ECO:0000256" key="7">
    <source>
        <dbReference type="PROSITE-ProRule" id="PRU00108"/>
    </source>
</evidence>
<dbReference type="STRING" id="6832.A0A553PK09"/>
<dbReference type="FunFam" id="1.10.10.60:FF:000068">
    <property type="entry name" value="Orthodenticle homeobox 1"/>
    <property type="match status" value="1"/>
</dbReference>
<dbReference type="Proteomes" id="UP000318571">
    <property type="component" value="Chromosome 11"/>
</dbReference>
<keyword evidence="6 7" id="KW-0539">Nucleus</keyword>
<sequence length="343" mass="37386">MHQFDYPMTTYPSHFGNTIGNHSATMAYLKSTPTYHMSGIALGMPSHGLDSLPNHYGHGVKKQRRERTTFSRQQLDVLETLFQKTRYPDVFMREEVALKINLPESRVQVWFKNRRAKCRQQQSQRSEEADSKTSKAKKAAKVMQLESSPHSSSAKSRESVSPLCGTTGTNGALGAVGGAAGGGGSGTPPKNINALSAMNSASENSSYPSPTITPVAVPSSLDIYNNEAAQISSFWNPNNHFAAELNNPSRSTLLMQVKASNLTTQASTNVSSYNSYSHSPYYPGVGVDLSYFGHSNQPSSHQYSNPHYIGGSAPPPSMLRSSALPPSIPSEYDSFSNERYQHL</sequence>
<evidence type="ECO:0000313" key="11">
    <source>
        <dbReference type="EMBL" id="TRY78016.1"/>
    </source>
</evidence>
<proteinExistence type="predicted"/>